<accession>A0A839AGB3</accession>
<sequence>MSLMDRTDQDMFTQDMFTLSKPSPWPLFFKVTVFSAALVFMLFVAFPPV</sequence>
<dbReference type="Proteomes" id="UP000541109">
    <property type="component" value="Unassembled WGS sequence"/>
</dbReference>
<reference evidence="2 3" key="1">
    <citation type="submission" date="2020-07" db="EMBL/GenBank/DDBJ databases">
        <title>Stappia sp., F7233, whole genome shotgun sequencing project.</title>
        <authorList>
            <person name="Jiang S."/>
            <person name="Liu Z.W."/>
            <person name="Du Z.J."/>
        </authorList>
    </citation>
    <scope>NUCLEOTIDE SEQUENCE [LARGE SCALE GENOMIC DNA]</scope>
    <source>
        <strain evidence="2 3">F7233</strain>
    </source>
</reference>
<evidence type="ECO:0000313" key="3">
    <source>
        <dbReference type="Proteomes" id="UP000541109"/>
    </source>
</evidence>
<keyword evidence="1" id="KW-1133">Transmembrane helix</keyword>
<proteinExistence type="predicted"/>
<keyword evidence="1" id="KW-0812">Transmembrane</keyword>
<keyword evidence="1" id="KW-0472">Membrane</keyword>
<dbReference type="EMBL" id="JACFXV010000053">
    <property type="protein sequence ID" value="MBA5777902.1"/>
    <property type="molecule type" value="Genomic_DNA"/>
</dbReference>
<name>A0A839AGB3_9HYPH</name>
<dbReference type="AlphaFoldDB" id="A0A839AGB3"/>
<evidence type="ECO:0000256" key="1">
    <source>
        <dbReference type="SAM" id="Phobius"/>
    </source>
</evidence>
<comment type="caution">
    <text evidence="2">The sequence shown here is derived from an EMBL/GenBank/DDBJ whole genome shotgun (WGS) entry which is preliminary data.</text>
</comment>
<dbReference type="RefSeq" id="WP_182165692.1">
    <property type="nucleotide sequence ID" value="NZ_JACFXV010000053.1"/>
</dbReference>
<organism evidence="2 3">
    <name type="scientific">Stappia albiluteola</name>
    <dbReference type="NCBI Taxonomy" id="2758565"/>
    <lineage>
        <taxon>Bacteria</taxon>
        <taxon>Pseudomonadati</taxon>
        <taxon>Pseudomonadota</taxon>
        <taxon>Alphaproteobacteria</taxon>
        <taxon>Hyphomicrobiales</taxon>
        <taxon>Stappiaceae</taxon>
        <taxon>Stappia</taxon>
    </lineage>
</organism>
<evidence type="ECO:0000313" key="2">
    <source>
        <dbReference type="EMBL" id="MBA5777902.1"/>
    </source>
</evidence>
<keyword evidence="3" id="KW-1185">Reference proteome</keyword>
<gene>
    <name evidence="2" type="ORF">H2509_12290</name>
</gene>
<protein>
    <submittedName>
        <fullName evidence="2">Uncharacterized protein</fullName>
    </submittedName>
</protein>
<feature type="transmembrane region" description="Helical" evidence="1">
    <location>
        <begin position="27"/>
        <end position="46"/>
    </location>
</feature>